<organism evidence="2 3">
    <name type="scientific">Trametes coccinea (strain BRFM310)</name>
    <name type="common">Pycnoporus coccineus</name>
    <dbReference type="NCBI Taxonomy" id="1353009"/>
    <lineage>
        <taxon>Eukaryota</taxon>
        <taxon>Fungi</taxon>
        <taxon>Dikarya</taxon>
        <taxon>Basidiomycota</taxon>
        <taxon>Agaricomycotina</taxon>
        <taxon>Agaricomycetes</taxon>
        <taxon>Polyporales</taxon>
        <taxon>Polyporaceae</taxon>
        <taxon>Trametes</taxon>
    </lineage>
</organism>
<evidence type="ECO:0000313" key="2">
    <source>
        <dbReference type="EMBL" id="OSD08779.1"/>
    </source>
</evidence>
<gene>
    <name evidence="2" type="ORF">PYCCODRAFT_54395</name>
</gene>
<protein>
    <submittedName>
        <fullName evidence="2">Uncharacterized protein</fullName>
    </submittedName>
</protein>
<sequence>MSIEVEHANDSYMTDRLSHSPCIHIVHSYYSAFHNLLQYAVPPLWFTLSYQTCIICLVAFVRPGLLINDRGGTGRVSSGAPPRLPAISYICPSDARIHASTSNHPPDYWDERRCYTAFGC</sequence>
<feature type="transmembrane region" description="Helical" evidence="1">
    <location>
        <begin position="44"/>
        <end position="61"/>
    </location>
</feature>
<reference evidence="2 3" key="1">
    <citation type="journal article" date="2015" name="Biotechnol. Biofuels">
        <title>Enhanced degradation of softwood versus hardwood by the white-rot fungus Pycnoporus coccineus.</title>
        <authorList>
            <person name="Couturier M."/>
            <person name="Navarro D."/>
            <person name="Chevret D."/>
            <person name="Henrissat B."/>
            <person name="Piumi F."/>
            <person name="Ruiz-Duenas F.J."/>
            <person name="Martinez A.T."/>
            <person name="Grigoriev I.V."/>
            <person name="Riley R."/>
            <person name="Lipzen A."/>
            <person name="Berrin J.G."/>
            <person name="Master E.R."/>
            <person name="Rosso M.N."/>
        </authorList>
    </citation>
    <scope>NUCLEOTIDE SEQUENCE [LARGE SCALE GENOMIC DNA]</scope>
    <source>
        <strain evidence="2 3">BRFM310</strain>
    </source>
</reference>
<accession>A0A1Y2J5U3</accession>
<keyword evidence="1" id="KW-0812">Transmembrane</keyword>
<dbReference type="AlphaFoldDB" id="A0A1Y2J5U3"/>
<keyword evidence="3" id="KW-1185">Reference proteome</keyword>
<evidence type="ECO:0000256" key="1">
    <source>
        <dbReference type="SAM" id="Phobius"/>
    </source>
</evidence>
<dbReference type="EMBL" id="KZ084086">
    <property type="protein sequence ID" value="OSD08779.1"/>
    <property type="molecule type" value="Genomic_DNA"/>
</dbReference>
<proteinExistence type="predicted"/>
<evidence type="ECO:0000313" key="3">
    <source>
        <dbReference type="Proteomes" id="UP000193067"/>
    </source>
</evidence>
<dbReference type="Proteomes" id="UP000193067">
    <property type="component" value="Unassembled WGS sequence"/>
</dbReference>
<keyword evidence="1" id="KW-1133">Transmembrane helix</keyword>
<keyword evidence="1" id="KW-0472">Membrane</keyword>
<name>A0A1Y2J5U3_TRAC3</name>